<dbReference type="InterPro" id="IPR036416">
    <property type="entry name" value="Pept_tRNA_hydro_sf"/>
</dbReference>
<dbReference type="EMBL" id="VSSQ01024314">
    <property type="protein sequence ID" value="MPM71755.1"/>
    <property type="molecule type" value="Genomic_DNA"/>
</dbReference>
<name>A0A645C2J5_9ZZZZ</name>
<dbReference type="GO" id="GO:0000049">
    <property type="term" value="F:tRNA binding"/>
    <property type="evidence" value="ECO:0007669"/>
    <property type="project" value="UniProtKB-KW"/>
</dbReference>
<evidence type="ECO:0000256" key="2">
    <source>
        <dbReference type="ARBA" id="ARBA00022555"/>
    </source>
</evidence>
<keyword evidence="2" id="KW-0820">tRNA-binding</keyword>
<dbReference type="Gene3D" id="3.40.50.1470">
    <property type="entry name" value="Peptidyl-tRNA hydrolase"/>
    <property type="match status" value="1"/>
</dbReference>
<sequence>MPFPPICNQRWPREKKIDTMNAMRVIVGLGNPGPEYEKTRHNAGFLFVDELARQFQLSWQMNKKCQAMIAKGEISYQGSTEDLCLVKPQTFMNASGQAVRAVLDYFYPEILIDEPQHLIVAHDDLDLEFGQVKLQKKGPKQHNGLLSLYQHLGFEDFWHLRFGIDSRAGQQSIPSADYVLLPMTSAELLTFKEAIKEAQRLILPV</sequence>
<dbReference type="AlphaFoldDB" id="A0A645C2J5"/>
<dbReference type="InterPro" id="IPR001328">
    <property type="entry name" value="Pept_tRNA_hydro"/>
</dbReference>
<comment type="caution">
    <text evidence="6">The sequence shown here is derived from an EMBL/GenBank/DDBJ whole genome shotgun (WGS) entry which is preliminary data.</text>
</comment>
<organism evidence="6">
    <name type="scientific">bioreactor metagenome</name>
    <dbReference type="NCBI Taxonomy" id="1076179"/>
    <lineage>
        <taxon>unclassified sequences</taxon>
        <taxon>metagenomes</taxon>
        <taxon>ecological metagenomes</taxon>
    </lineage>
</organism>
<evidence type="ECO:0000256" key="3">
    <source>
        <dbReference type="ARBA" id="ARBA00022801"/>
    </source>
</evidence>
<accession>A0A645C2J5</accession>
<dbReference type="Pfam" id="PF01195">
    <property type="entry name" value="Pept_tRNA_hydro"/>
    <property type="match status" value="1"/>
</dbReference>
<dbReference type="PROSITE" id="PS01195">
    <property type="entry name" value="PEPT_TRNA_HYDROL_1"/>
    <property type="match status" value="1"/>
</dbReference>
<reference evidence="6" key="1">
    <citation type="submission" date="2019-08" db="EMBL/GenBank/DDBJ databases">
        <authorList>
            <person name="Kucharzyk K."/>
            <person name="Murdoch R.W."/>
            <person name="Higgins S."/>
            <person name="Loffler F."/>
        </authorList>
    </citation>
    <scope>NUCLEOTIDE SEQUENCE</scope>
</reference>
<gene>
    <name evidence="6" type="primary">pth_33</name>
    <name evidence="6" type="ORF">SDC9_118726</name>
</gene>
<dbReference type="SUPFAM" id="SSF53178">
    <property type="entry name" value="Peptidyl-tRNA hydrolase-like"/>
    <property type="match status" value="1"/>
</dbReference>
<comment type="similarity">
    <text evidence="5">Belongs to the PTH family.</text>
</comment>
<evidence type="ECO:0000256" key="5">
    <source>
        <dbReference type="ARBA" id="ARBA00038063"/>
    </source>
</evidence>
<keyword evidence="3 6" id="KW-0378">Hydrolase</keyword>
<dbReference type="NCBIfam" id="TIGR00447">
    <property type="entry name" value="pth"/>
    <property type="match status" value="1"/>
</dbReference>
<dbReference type="GO" id="GO:0004045">
    <property type="term" value="F:peptidyl-tRNA hydrolase activity"/>
    <property type="evidence" value="ECO:0007669"/>
    <property type="project" value="UniProtKB-EC"/>
</dbReference>
<dbReference type="CDD" id="cd00462">
    <property type="entry name" value="PTH"/>
    <property type="match status" value="1"/>
</dbReference>
<proteinExistence type="inferred from homology"/>
<dbReference type="InterPro" id="IPR018171">
    <property type="entry name" value="Pept_tRNA_hydro_CS"/>
</dbReference>
<evidence type="ECO:0000256" key="1">
    <source>
        <dbReference type="ARBA" id="ARBA00013260"/>
    </source>
</evidence>
<dbReference type="PANTHER" id="PTHR17224">
    <property type="entry name" value="PEPTIDYL-TRNA HYDROLASE"/>
    <property type="match status" value="1"/>
</dbReference>
<evidence type="ECO:0000256" key="4">
    <source>
        <dbReference type="ARBA" id="ARBA00022884"/>
    </source>
</evidence>
<evidence type="ECO:0000313" key="6">
    <source>
        <dbReference type="EMBL" id="MPM71755.1"/>
    </source>
</evidence>
<dbReference type="PANTHER" id="PTHR17224:SF1">
    <property type="entry name" value="PEPTIDYL-TRNA HYDROLASE"/>
    <property type="match status" value="1"/>
</dbReference>
<keyword evidence="4" id="KW-0694">RNA-binding</keyword>
<protein>
    <recommendedName>
        <fullName evidence="1">peptidyl-tRNA hydrolase</fullName>
        <ecNumber evidence="1">3.1.1.29</ecNumber>
    </recommendedName>
</protein>
<dbReference type="EC" id="3.1.1.29" evidence="1"/>